<dbReference type="PANTHER" id="PTHR35303:SF5">
    <property type="entry name" value="OS02G0197800 PROTEIN"/>
    <property type="match status" value="1"/>
</dbReference>
<dbReference type="Proteomes" id="UP000477680">
    <property type="component" value="Chromosome"/>
</dbReference>
<proteinExistence type="predicted"/>
<evidence type="ECO:0000256" key="2">
    <source>
        <dbReference type="ARBA" id="ARBA00023004"/>
    </source>
</evidence>
<dbReference type="InterPro" id="IPR038492">
    <property type="entry name" value="GBBH-like_N_sf"/>
</dbReference>
<dbReference type="Gene3D" id="3.30.2020.30">
    <property type="match status" value="1"/>
</dbReference>
<accession>A0A6C0U1E6</accession>
<organism evidence="4 5">
    <name type="scientific">Kineobactrum salinum</name>
    <dbReference type="NCBI Taxonomy" id="2708301"/>
    <lineage>
        <taxon>Bacteria</taxon>
        <taxon>Pseudomonadati</taxon>
        <taxon>Pseudomonadota</taxon>
        <taxon>Gammaproteobacteria</taxon>
        <taxon>Cellvibrionales</taxon>
        <taxon>Halieaceae</taxon>
        <taxon>Kineobactrum</taxon>
    </lineage>
</organism>
<reference evidence="4 5" key="1">
    <citation type="submission" date="2020-02" db="EMBL/GenBank/DDBJ databases">
        <title>Genome sequencing for Kineobactrum sp. M2.</title>
        <authorList>
            <person name="Park S.-J."/>
        </authorList>
    </citation>
    <scope>NUCLEOTIDE SEQUENCE [LARGE SCALE GENOMIC DNA]</scope>
    <source>
        <strain evidence="4 5">M2</strain>
    </source>
</reference>
<dbReference type="InterPro" id="IPR010376">
    <property type="entry name" value="GBBH-like_N"/>
</dbReference>
<evidence type="ECO:0000259" key="3">
    <source>
        <dbReference type="Pfam" id="PF06155"/>
    </source>
</evidence>
<gene>
    <name evidence="4" type="ORF">G3T16_10805</name>
</gene>
<keyword evidence="5" id="KW-1185">Reference proteome</keyword>
<keyword evidence="1" id="KW-0479">Metal-binding</keyword>
<sequence length="130" mass="14895">MSATGKRPTGIHLHRRSKELELVYDDSERYRLGCEYLRVYSPSAEVKGHGPGQEVLQTGKQGVAITAIKPVGHYALQLSFDDGHDTGLYSWDYLYQLCKNQQQWWQHYLQRMDAAGASRDPQLQVVKFQP</sequence>
<dbReference type="PANTHER" id="PTHR35303">
    <property type="entry name" value="OS02G0197800 PROTEIN"/>
    <property type="match status" value="1"/>
</dbReference>
<dbReference type="RefSeq" id="WP_163495277.1">
    <property type="nucleotide sequence ID" value="NZ_CP048711.1"/>
</dbReference>
<dbReference type="EMBL" id="CP048711">
    <property type="protein sequence ID" value="QIB65836.1"/>
    <property type="molecule type" value="Genomic_DNA"/>
</dbReference>
<dbReference type="GO" id="GO:0046872">
    <property type="term" value="F:metal ion binding"/>
    <property type="evidence" value="ECO:0007669"/>
    <property type="project" value="UniProtKB-KW"/>
</dbReference>
<dbReference type="Pfam" id="PF06155">
    <property type="entry name" value="GBBH-like_N"/>
    <property type="match status" value="1"/>
</dbReference>
<evidence type="ECO:0000313" key="5">
    <source>
        <dbReference type="Proteomes" id="UP000477680"/>
    </source>
</evidence>
<evidence type="ECO:0000256" key="1">
    <source>
        <dbReference type="ARBA" id="ARBA00022723"/>
    </source>
</evidence>
<protein>
    <submittedName>
        <fullName evidence="4">DUF971 domain-containing protein</fullName>
    </submittedName>
</protein>
<dbReference type="KEGG" id="kim:G3T16_10805"/>
<evidence type="ECO:0000313" key="4">
    <source>
        <dbReference type="EMBL" id="QIB65836.1"/>
    </source>
</evidence>
<keyword evidence="2" id="KW-0408">Iron</keyword>
<feature type="domain" description="Gamma-butyrobetaine hydroxylase-like N-terminal" evidence="3">
    <location>
        <begin position="11"/>
        <end position="95"/>
    </location>
</feature>
<name>A0A6C0U1E6_9GAMM</name>
<dbReference type="AlphaFoldDB" id="A0A6C0U1E6"/>